<evidence type="ECO:0000313" key="12">
    <source>
        <dbReference type="Proteomes" id="UP000591948"/>
    </source>
</evidence>
<keyword evidence="4 11" id="KW-0808">Transferase</keyword>
<evidence type="ECO:0000256" key="9">
    <source>
        <dbReference type="ARBA" id="ARBA00048540"/>
    </source>
</evidence>
<comment type="caution">
    <text evidence="11">The sequence shown here is derived from an EMBL/GenBank/DDBJ whole genome shotgun (WGS) entry which is preliminary data.</text>
</comment>
<proteinExistence type="predicted"/>
<keyword evidence="12" id="KW-1185">Reference proteome</keyword>
<dbReference type="SUPFAM" id="SSF143631">
    <property type="entry name" value="ApbE-like"/>
    <property type="match status" value="1"/>
</dbReference>
<feature type="binding site" evidence="10">
    <location>
        <position position="256"/>
    </location>
    <ligand>
        <name>Mg(2+)</name>
        <dbReference type="ChEBI" id="CHEBI:18420"/>
    </ligand>
</feature>
<dbReference type="InterPro" id="IPR024932">
    <property type="entry name" value="ApbE"/>
</dbReference>
<organism evidence="11 12">
    <name type="scientific">Candidatus Hakubella thermalkaliphila</name>
    <dbReference type="NCBI Taxonomy" id="2754717"/>
    <lineage>
        <taxon>Bacteria</taxon>
        <taxon>Bacillati</taxon>
        <taxon>Actinomycetota</taxon>
        <taxon>Actinomycetota incertae sedis</taxon>
        <taxon>Candidatus Hakubellales</taxon>
        <taxon>Candidatus Hakubellaceae</taxon>
        <taxon>Candidatus Hakubella</taxon>
    </lineage>
</organism>
<sequence>RDIAMDTFIEITTYHQPGDTAAEEILKDFKYLESIFNRYDENSVVYNFNKHAFEKPISIPSIFENLLTESLKLSDYTEGHFNPAIGPLVDVWRKVIKGEDISNLPDINIVKEAISISKTENIIINERKGQVSFAIPGVSLDFGAVVKGFAVDRAFEILKNKGIERAVINAGGTIGVYGSPPGRKYWRIGIQHPRKEGIIGVLNLTSTMVISTSGDYERYKIIDGKRYHHLLNPFTGYPTEELLSVTIINKNGFLSDAVSTAVMSMGLEKGIEFLTQKSLMAIIITPDLKIHFTGDAESLFQPEL</sequence>
<dbReference type="Gene3D" id="3.10.520.10">
    <property type="entry name" value="ApbE-like domains"/>
    <property type="match status" value="1"/>
</dbReference>
<evidence type="ECO:0000256" key="1">
    <source>
        <dbReference type="ARBA" id="ARBA00011955"/>
    </source>
</evidence>
<dbReference type="GO" id="GO:0016740">
    <property type="term" value="F:transferase activity"/>
    <property type="evidence" value="ECO:0007669"/>
    <property type="project" value="UniProtKB-KW"/>
</dbReference>
<dbReference type="Pfam" id="PF02424">
    <property type="entry name" value="ApbE"/>
    <property type="match status" value="1"/>
</dbReference>
<protein>
    <recommendedName>
        <fullName evidence="2">FAD:protein FMN transferase</fullName>
        <ecNumber evidence="1">2.7.1.180</ecNumber>
    </recommendedName>
    <alternativeName>
        <fullName evidence="8">Flavin transferase</fullName>
    </alternativeName>
</protein>
<evidence type="ECO:0000313" key="11">
    <source>
        <dbReference type="EMBL" id="GFP28300.1"/>
    </source>
</evidence>
<evidence type="ECO:0000256" key="5">
    <source>
        <dbReference type="ARBA" id="ARBA00022723"/>
    </source>
</evidence>
<evidence type="ECO:0000256" key="8">
    <source>
        <dbReference type="ARBA" id="ARBA00031306"/>
    </source>
</evidence>
<feature type="non-terminal residue" evidence="11">
    <location>
        <position position="1"/>
    </location>
</feature>
<reference evidence="11 12" key="1">
    <citation type="journal article" date="2020" name="Front. Microbiol.">
        <title>Single-cell genomics of novel Actinobacteria with the Wood-Ljungdahl pathway discovered in a serpentinizing system.</title>
        <authorList>
            <person name="Merino N."/>
            <person name="Kawai M."/>
            <person name="Boyd E.S."/>
            <person name="Colman D.R."/>
            <person name="McGlynn S.E."/>
            <person name="Nealson K.H."/>
            <person name="Kurokawa K."/>
            <person name="Hongoh Y."/>
        </authorList>
    </citation>
    <scope>NUCLEOTIDE SEQUENCE [LARGE SCALE GENOMIC DNA]</scope>
    <source>
        <strain evidence="11 12">S33</strain>
    </source>
</reference>
<evidence type="ECO:0000256" key="2">
    <source>
        <dbReference type="ARBA" id="ARBA00016337"/>
    </source>
</evidence>
<feature type="binding site" evidence="10">
    <location>
        <position position="144"/>
    </location>
    <ligand>
        <name>Mg(2+)</name>
        <dbReference type="ChEBI" id="CHEBI:18420"/>
    </ligand>
</feature>
<feature type="binding site" evidence="10">
    <location>
        <position position="260"/>
    </location>
    <ligand>
        <name>Mg(2+)</name>
        <dbReference type="ChEBI" id="CHEBI:18420"/>
    </ligand>
</feature>
<dbReference type="EC" id="2.7.1.180" evidence="1"/>
<evidence type="ECO:0000256" key="4">
    <source>
        <dbReference type="ARBA" id="ARBA00022679"/>
    </source>
</evidence>
<dbReference type="Proteomes" id="UP000591948">
    <property type="component" value="Unassembled WGS sequence"/>
</dbReference>
<dbReference type="EMBL" id="BLRY01000170">
    <property type="protein sequence ID" value="GFP28300.1"/>
    <property type="molecule type" value="Genomic_DNA"/>
</dbReference>
<evidence type="ECO:0000256" key="10">
    <source>
        <dbReference type="PIRSR" id="PIRSR006268-2"/>
    </source>
</evidence>
<keyword evidence="6" id="KW-0274">FAD</keyword>
<evidence type="ECO:0000256" key="7">
    <source>
        <dbReference type="ARBA" id="ARBA00022842"/>
    </source>
</evidence>
<dbReference type="PIRSF" id="PIRSF006268">
    <property type="entry name" value="ApbE"/>
    <property type="match status" value="1"/>
</dbReference>
<keyword evidence="3" id="KW-0285">Flavoprotein</keyword>
<comment type="catalytic activity">
    <reaction evidence="9">
        <text>L-threonyl-[protein] + FAD = FMN-L-threonyl-[protein] + AMP + H(+)</text>
        <dbReference type="Rhea" id="RHEA:36847"/>
        <dbReference type="Rhea" id="RHEA-COMP:11060"/>
        <dbReference type="Rhea" id="RHEA-COMP:11061"/>
        <dbReference type="ChEBI" id="CHEBI:15378"/>
        <dbReference type="ChEBI" id="CHEBI:30013"/>
        <dbReference type="ChEBI" id="CHEBI:57692"/>
        <dbReference type="ChEBI" id="CHEBI:74257"/>
        <dbReference type="ChEBI" id="CHEBI:456215"/>
        <dbReference type="EC" id="2.7.1.180"/>
    </reaction>
</comment>
<dbReference type="PANTHER" id="PTHR30040">
    <property type="entry name" value="THIAMINE BIOSYNTHESIS LIPOPROTEIN APBE"/>
    <property type="match status" value="1"/>
</dbReference>
<name>A0A6V8P8B5_9ACTN</name>
<keyword evidence="7 10" id="KW-0460">Magnesium</keyword>
<comment type="cofactor">
    <cofactor evidence="10">
        <name>Mg(2+)</name>
        <dbReference type="ChEBI" id="CHEBI:18420"/>
    </cofactor>
    <cofactor evidence="10">
        <name>Mn(2+)</name>
        <dbReference type="ChEBI" id="CHEBI:29035"/>
    </cofactor>
    <text evidence="10">Magnesium. Can also use manganese.</text>
</comment>
<dbReference type="PANTHER" id="PTHR30040:SF2">
    <property type="entry name" value="FAD:PROTEIN FMN TRANSFERASE"/>
    <property type="match status" value="1"/>
</dbReference>
<dbReference type="GO" id="GO:0046872">
    <property type="term" value="F:metal ion binding"/>
    <property type="evidence" value="ECO:0007669"/>
    <property type="project" value="UniProtKB-KW"/>
</dbReference>
<evidence type="ECO:0000256" key="3">
    <source>
        <dbReference type="ARBA" id="ARBA00022630"/>
    </source>
</evidence>
<keyword evidence="5 10" id="KW-0479">Metal-binding</keyword>
<dbReference type="RefSeq" id="WP_219855680.1">
    <property type="nucleotide sequence ID" value="NZ_BLRY01000170.1"/>
</dbReference>
<dbReference type="InterPro" id="IPR003374">
    <property type="entry name" value="ApbE-like_sf"/>
</dbReference>
<gene>
    <name evidence="11" type="ORF">HKBW3S33_01715</name>
</gene>
<evidence type="ECO:0000256" key="6">
    <source>
        <dbReference type="ARBA" id="ARBA00022827"/>
    </source>
</evidence>
<dbReference type="AlphaFoldDB" id="A0A6V8P8B5"/>
<accession>A0A6V8P8B5</accession>